<dbReference type="Proteomes" id="UP001300692">
    <property type="component" value="Unassembled WGS sequence"/>
</dbReference>
<sequence>MNRYFIICLFWVFMFCHLGVDQLMAQTHPLLFVSLEKEYKKSQCSSCDDIKSIVDDRMEQAVAEGVLSSFQKYNLWKQSFFPKTDTLNKYNVRFVVTGVLKYKGNEAVIALKVEDQRKGKELYQPFLSSSIQLLPGGEMKGGQLQELNKWINRLLEELNYLKRNADLKESVQLHEIELKGVDGMTFFYLSSFHDKFINQLDQALNRSYYLYISKVDAEEWNVYIHPQAVADQENVKIMIMLKNEANISFTDEPFDSSKYDEIVAKLAQEIGVLLNQ</sequence>
<protein>
    <submittedName>
        <fullName evidence="1">Uncharacterized protein</fullName>
    </submittedName>
</protein>
<organism evidence="1 2">
    <name type="scientific">Reichenbachiella ulvae</name>
    <dbReference type="NCBI Taxonomy" id="2980104"/>
    <lineage>
        <taxon>Bacteria</taxon>
        <taxon>Pseudomonadati</taxon>
        <taxon>Bacteroidota</taxon>
        <taxon>Cytophagia</taxon>
        <taxon>Cytophagales</taxon>
        <taxon>Reichenbachiellaceae</taxon>
        <taxon>Reichenbachiella</taxon>
    </lineage>
</organism>
<reference evidence="1 2" key="1">
    <citation type="submission" date="2022-10" db="EMBL/GenBank/DDBJ databases">
        <title>Comparative genomics and taxonomic characterization of three novel marine species of genus Reichenbachiella exhibiting antioxidant and polysaccharide degradation activities.</title>
        <authorList>
            <person name="Muhammad N."/>
            <person name="Lee Y.-J."/>
            <person name="Ko J."/>
            <person name="Kim S.-G."/>
        </authorList>
    </citation>
    <scope>NUCLEOTIDE SEQUENCE [LARGE SCALE GENOMIC DNA]</scope>
    <source>
        <strain evidence="1 2">ABR2-5</strain>
    </source>
</reference>
<proteinExistence type="predicted"/>
<evidence type="ECO:0000313" key="1">
    <source>
        <dbReference type="EMBL" id="MCV9386744.1"/>
    </source>
</evidence>
<dbReference type="EMBL" id="JAOYOD010000001">
    <property type="protein sequence ID" value="MCV9386744.1"/>
    <property type="molecule type" value="Genomic_DNA"/>
</dbReference>
<dbReference type="RefSeq" id="WP_264137579.1">
    <property type="nucleotide sequence ID" value="NZ_JAOYOD010000001.1"/>
</dbReference>
<gene>
    <name evidence="1" type="ORF">N7U62_08725</name>
</gene>
<keyword evidence="2" id="KW-1185">Reference proteome</keyword>
<accession>A0ABT3CSX3</accession>
<evidence type="ECO:0000313" key="2">
    <source>
        <dbReference type="Proteomes" id="UP001300692"/>
    </source>
</evidence>
<comment type="caution">
    <text evidence="1">The sequence shown here is derived from an EMBL/GenBank/DDBJ whole genome shotgun (WGS) entry which is preliminary data.</text>
</comment>
<name>A0ABT3CSX3_9BACT</name>